<keyword evidence="3" id="KW-1185">Reference proteome</keyword>
<evidence type="ECO:0000256" key="1">
    <source>
        <dbReference type="SAM" id="MobiDB-lite"/>
    </source>
</evidence>
<comment type="caution">
    <text evidence="2">The sequence shown here is derived from an EMBL/GenBank/DDBJ whole genome shotgun (WGS) entry which is preliminary data.</text>
</comment>
<dbReference type="EMBL" id="JAWQEG010000877">
    <property type="protein sequence ID" value="KAK3884517.1"/>
    <property type="molecule type" value="Genomic_DNA"/>
</dbReference>
<evidence type="ECO:0000313" key="2">
    <source>
        <dbReference type="EMBL" id="KAK3884517.1"/>
    </source>
</evidence>
<dbReference type="Proteomes" id="UP001286313">
    <property type="component" value="Unassembled WGS sequence"/>
</dbReference>
<feature type="compositionally biased region" description="Basic and acidic residues" evidence="1">
    <location>
        <begin position="1"/>
        <end position="12"/>
    </location>
</feature>
<accession>A0AAE1G1A7</accession>
<proteinExistence type="predicted"/>
<organism evidence="2 3">
    <name type="scientific">Petrolisthes cinctipes</name>
    <name type="common">Flat porcelain crab</name>
    <dbReference type="NCBI Taxonomy" id="88211"/>
    <lineage>
        <taxon>Eukaryota</taxon>
        <taxon>Metazoa</taxon>
        <taxon>Ecdysozoa</taxon>
        <taxon>Arthropoda</taxon>
        <taxon>Crustacea</taxon>
        <taxon>Multicrustacea</taxon>
        <taxon>Malacostraca</taxon>
        <taxon>Eumalacostraca</taxon>
        <taxon>Eucarida</taxon>
        <taxon>Decapoda</taxon>
        <taxon>Pleocyemata</taxon>
        <taxon>Anomura</taxon>
        <taxon>Galatheoidea</taxon>
        <taxon>Porcellanidae</taxon>
        <taxon>Petrolisthes</taxon>
    </lineage>
</organism>
<reference evidence="2" key="1">
    <citation type="submission" date="2023-10" db="EMBL/GenBank/DDBJ databases">
        <title>Genome assemblies of two species of porcelain crab, Petrolisthes cinctipes and Petrolisthes manimaculis (Anomura: Porcellanidae).</title>
        <authorList>
            <person name="Angst P."/>
        </authorList>
    </citation>
    <scope>NUCLEOTIDE SEQUENCE</scope>
    <source>
        <strain evidence="2">PB745_01</strain>
        <tissue evidence="2">Gill</tissue>
    </source>
</reference>
<feature type="region of interest" description="Disordered" evidence="1">
    <location>
        <begin position="1"/>
        <end position="23"/>
    </location>
</feature>
<protein>
    <submittedName>
        <fullName evidence="2">Uncharacterized protein</fullName>
    </submittedName>
</protein>
<evidence type="ECO:0000313" key="3">
    <source>
        <dbReference type="Proteomes" id="UP001286313"/>
    </source>
</evidence>
<dbReference type="AlphaFoldDB" id="A0AAE1G1A7"/>
<sequence>MNRQVRAADKTGKGGGRKRDRYGRWLVRKQREATARVVPQRKSVVGVPAIPTDLVAATPLCCLPPGTTGGGLCGGGGGGTRSEVEEGRLQVTVTTAHPPRRRIRRGSGS</sequence>
<name>A0AAE1G1A7_PETCI</name>
<gene>
    <name evidence="2" type="ORF">Pcinc_011191</name>
</gene>